<keyword evidence="3" id="KW-1185">Reference proteome</keyword>
<dbReference type="Pfam" id="PF09383">
    <property type="entry name" value="NIL"/>
    <property type="match status" value="1"/>
</dbReference>
<evidence type="ECO:0000313" key="2">
    <source>
        <dbReference type="EMBL" id="WGV24315.1"/>
    </source>
</evidence>
<reference evidence="2 3" key="1">
    <citation type="journal article" date="2023" name="Limnol Oceanogr Lett">
        <title>Environmental adaptations by the intertidal Antarctic cyanobacterium Halotia branconii CENA392 as revealed using long-read genome sequencing.</title>
        <authorList>
            <person name="Dextro R.B."/>
            <person name="Delbaje E."/>
            <person name="Freitas P.N.N."/>
            <person name="Geraldes V."/>
            <person name="Pinto E."/>
            <person name="Long P.F."/>
            <person name="Fiore M.F."/>
        </authorList>
    </citation>
    <scope>NUCLEOTIDE SEQUENCE [LARGE SCALE GENOMIC DNA]</scope>
    <source>
        <strain evidence="2 3">CENA392</strain>
    </source>
</reference>
<feature type="domain" description="NIL" evidence="1">
    <location>
        <begin position="17"/>
        <end position="85"/>
    </location>
</feature>
<sequence>MAMVSFFFESKSITQLRVRLYIPQCYLHEPIISQMISRYKLTVNITGAKQDQNLYKQGYFDIELRGYTSHINHCLNYLESLNLKIIGKPNTDGDSWYY</sequence>
<dbReference type="InterPro" id="IPR018449">
    <property type="entry name" value="NIL_domain"/>
</dbReference>
<gene>
    <name evidence="2" type="ORF">QI031_21345</name>
</gene>
<evidence type="ECO:0000313" key="3">
    <source>
        <dbReference type="Proteomes" id="UP001223520"/>
    </source>
</evidence>
<dbReference type="InterPro" id="IPR045865">
    <property type="entry name" value="ACT-like_dom_sf"/>
</dbReference>
<proteinExistence type="predicted"/>
<dbReference type="AlphaFoldDB" id="A0AAJ6P847"/>
<evidence type="ECO:0000259" key="1">
    <source>
        <dbReference type="Pfam" id="PF09383"/>
    </source>
</evidence>
<name>A0AAJ6P847_9CYAN</name>
<dbReference type="KEGG" id="hbq:QI031_21345"/>
<dbReference type="Gene3D" id="3.30.70.260">
    <property type="match status" value="1"/>
</dbReference>
<accession>A0AAJ6P847</accession>
<dbReference type="SUPFAM" id="SSF55021">
    <property type="entry name" value="ACT-like"/>
    <property type="match status" value="1"/>
</dbReference>
<organism evidence="2 3">
    <name type="scientific">Halotia branconii CENA392</name>
    <dbReference type="NCBI Taxonomy" id="1539056"/>
    <lineage>
        <taxon>Bacteria</taxon>
        <taxon>Bacillati</taxon>
        <taxon>Cyanobacteriota</taxon>
        <taxon>Cyanophyceae</taxon>
        <taxon>Nostocales</taxon>
        <taxon>Nodulariaceae</taxon>
        <taxon>Halotia</taxon>
    </lineage>
</organism>
<dbReference type="EMBL" id="CP124543">
    <property type="protein sequence ID" value="WGV24315.1"/>
    <property type="molecule type" value="Genomic_DNA"/>
</dbReference>
<protein>
    <submittedName>
        <fullName evidence="2">NIL domain-containing protein</fullName>
    </submittedName>
</protein>
<dbReference type="Proteomes" id="UP001223520">
    <property type="component" value="Chromosome"/>
</dbReference>